<keyword evidence="7 13" id="KW-0812">Transmembrane</keyword>
<dbReference type="OrthoDB" id="9790598at2"/>
<name>F8E625_FLESM</name>
<keyword evidence="8" id="KW-0479">Metal-binding</keyword>
<evidence type="ECO:0000313" key="16">
    <source>
        <dbReference type="EMBL" id="AEI14733.1"/>
    </source>
</evidence>
<keyword evidence="6" id="KW-0349">Heme</keyword>
<keyword evidence="11" id="KW-0408">Iron</keyword>
<evidence type="ECO:0000256" key="5">
    <source>
        <dbReference type="ARBA" id="ARBA00022475"/>
    </source>
</evidence>
<dbReference type="GO" id="GO:0036397">
    <property type="term" value="F:formate dehydrogenase (quinone) activity"/>
    <property type="evidence" value="ECO:0007669"/>
    <property type="project" value="TreeGrafter"/>
</dbReference>
<dbReference type="eggNOG" id="COG2864">
    <property type="taxonomic scope" value="Bacteria"/>
</dbReference>
<proteinExistence type="inferred from homology"/>
<sequence length="300" mass="34026">MKKFFTALFIVLFLAGAMVIFAETQQPAITKSYGAVSTTAYYQDFNEVFTGDWQKYGQTFTVLQEKYFKNIYTVLIIAIPLIFLLHFLIIGAFKFAHSGEKIPWYSLLGRVIHWIAAVTFVIMLLSGLAMIYGNLFSGGAFIRFLRYTHGLVAIIFAVDALILFVLWVKDAIPKIYDIKWFLVMGGYLSKSKKIIKADKFNAGQKVWFWLATIGGIVMAVTGYIMYFFAGTTDTLRISAMIHTFLGMALLAMFFVHIYMGAFAIKGSLKSMIYGYKDAEEAKVLHNAHYEKLKNEGYISE</sequence>
<feature type="transmembrane region" description="Helical" evidence="13">
    <location>
        <begin position="241"/>
        <end position="264"/>
    </location>
</feature>
<evidence type="ECO:0000256" key="7">
    <source>
        <dbReference type="ARBA" id="ARBA00022692"/>
    </source>
</evidence>
<dbReference type="Gene3D" id="1.20.950.20">
    <property type="entry name" value="Transmembrane di-heme cytochromes, Chain C"/>
    <property type="match status" value="1"/>
</dbReference>
<comment type="subcellular location">
    <subcellularLocation>
        <location evidence="2">Cell membrane</location>
        <topology evidence="2">Multi-pass membrane protein</topology>
    </subcellularLocation>
</comment>
<keyword evidence="12 13" id="KW-0472">Membrane</keyword>
<gene>
    <name evidence="16" type="ordered locus">Flexsi_1076</name>
</gene>
<dbReference type="EMBL" id="CP002858">
    <property type="protein sequence ID" value="AEI14733.1"/>
    <property type="molecule type" value="Genomic_DNA"/>
</dbReference>
<reference evidence="17" key="2">
    <citation type="submission" date="2011-06" db="EMBL/GenBank/DDBJ databases">
        <title>The complete genome of Flexistipes sinusarabici DSM 4947.</title>
        <authorList>
            <person name="Lucas S."/>
            <person name="Han J."/>
            <person name="Lapidus A."/>
            <person name="Bruce D."/>
            <person name="Goodwin L."/>
            <person name="Pitluck S."/>
            <person name="Peters L."/>
            <person name="Kyrpides N."/>
            <person name="Mavromatis K."/>
            <person name="Ivanova N."/>
            <person name="Mikhailova N."/>
            <person name="Chertkov O."/>
            <person name="Detter J.C."/>
            <person name="Tapia R."/>
            <person name="Han C."/>
            <person name="Land M."/>
            <person name="Hauser L."/>
            <person name="Markowitz V."/>
            <person name="Cheng J.-F."/>
            <person name="Hugenholtz P."/>
            <person name="Woyke T."/>
            <person name="Wu D."/>
            <person name="Spring S."/>
            <person name="Schroeder M."/>
            <person name="Brambilla E."/>
            <person name="Klenk H.-P."/>
            <person name="Eisen J.A."/>
        </authorList>
    </citation>
    <scope>NUCLEOTIDE SEQUENCE [LARGE SCALE GENOMIC DNA]</scope>
    <source>
        <strain evidence="17">DSM 4947 / MAS 10</strain>
    </source>
</reference>
<feature type="transmembrane region" description="Helical" evidence="13">
    <location>
        <begin position="206"/>
        <end position="229"/>
    </location>
</feature>
<comment type="cofactor">
    <cofactor evidence="1">
        <name>heme</name>
        <dbReference type="ChEBI" id="CHEBI:30413"/>
    </cofactor>
</comment>
<keyword evidence="5" id="KW-1003">Cell membrane</keyword>
<evidence type="ECO:0000256" key="10">
    <source>
        <dbReference type="ARBA" id="ARBA00022989"/>
    </source>
</evidence>
<evidence type="ECO:0000256" key="6">
    <source>
        <dbReference type="ARBA" id="ARBA00022617"/>
    </source>
</evidence>
<organism evidence="16 17">
    <name type="scientific">Flexistipes sinusarabici (strain ATCC 49648 / DSM 4947 / MAS 10)</name>
    <dbReference type="NCBI Taxonomy" id="717231"/>
    <lineage>
        <taxon>Bacteria</taxon>
        <taxon>Pseudomonadati</taxon>
        <taxon>Deferribacterota</taxon>
        <taxon>Deferribacteres</taxon>
        <taxon>Deferribacterales</taxon>
        <taxon>Flexistipitaceae</taxon>
        <taxon>Flexistipes</taxon>
    </lineage>
</organism>
<feature type="transmembrane region" description="Helical" evidence="13">
    <location>
        <begin position="147"/>
        <end position="168"/>
    </location>
</feature>
<dbReference type="HOGENOM" id="CLU_047957_1_0_0"/>
<dbReference type="PANTHER" id="PTHR30074:SF6">
    <property type="entry name" value="FORMATE DEHYDROGENASE GAMMA SUBUNIT"/>
    <property type="match status" value="1"/>
</dbReference>
<dbReference type="GO" id="GO:0008863">
    <property type="term" value="F:formate dehydrogenase (NAD+) activity"/>
    <property type="evidence" value="ECO:0007669"/>
    <property type="project" value="InterPro"/>
</dbReference>
<keyword evidence="14" id="KW-0732">Signal</keyword>
<dbReference type="GO" id="GO:0046872">
    <property type="term" value="F:metal ion binding"/>
    <property type="evidence" value="ECO:0007669"/>
    <property type="project" value="UniProtKB-KW"/>
</dbReference>
<dbReference type="GO" id="GO:0009055">
    <property type="term" value="F:electron transfer activity"/>
    <property type="evidence" value="ECO:0007669"/>
    <property type="project" value="InterPro"/>
</dbReference>
<evidence type="ECO:0000256" key="1">
    <source>
        <dbReference type="ARBA" id="ARBA00001971"/>
    </source>
</evidence>
<evidence type="ECO:0000313" key="17">
    <source>
        <dbReference type="Proteomes" id="UP000006621"/>
    </source>
</evidence>
<dbReference type="Pfam" id="PF01292">
    <property type="entry name" value="Ni_hydr_CYTB"/>
    <property type="match status" value="1"/>
</dbReference>
<dbReference type="InterPro" id="IPR006471">
    <property type="entry name" value="Formate_DH_gsu"/>
</dbReference>
<evidence type="ECO:0000256" key="11">
    <source>
        <dbReference type="ARBA" id="ARBA00023004"/>
    </source>
</evidence>
<feature type="chain" id="PRO_5003369106" evidence="14">
    <location>
        <begin position="23"/>
        <end position="300"/>
    </location>
</feature>
<comment type="similarity">
    <text evidence="3">Belongs to the formate dehydrogenase gamma subunit family.</text>
</comment>
<reference evidence="16 17" key="1">
    <citation type="journal article" date="2011" name="Stand. Genomic Sci.">
        <title>Genome sequence of the moderately thermophilic halophile Flexistipes sinusarabici strain (MAS10).</title>
        <authorList>
            <person name="Lapidus A."/>
            <person name="Chertkov O."/>
            <person name="Nolan M."/>
            <person name="Lucas S."/>
            <person name="Hammon N."/>
            <person name="Deshpande S."/>
            <person name="Cheng J.F."/>
            <person name="Tapia R."/>
            <person name="Han C."/>
            <person name="Goodwin L."/>
            <person name="Pitluck S."/>
            <person name="Liolios K."/>
            <person name="Pagani I."/>
            <person name="Ivanova N."/>
            <person name="Huntemann M."/>
            <person name="Mavromatis K."/>
            <person name="Mikhailova N."/>
            <person name="Pati A."/>
            <person name="Chen A."/>
            <person name="Palaniappan K."/>
            <person name="Land M."/>
            <person name="Hauser L."/>
            <person name="Brambilla E.M."/>
            <person name="Rohde M."/>
            <person name="Abt B."/>
            <person name="Spring S."/>
            <person name="Goker M."/>
            <person name="Bristow J."/>
            <person name="Eisen J.A."/>
            <person name="Markowitz V."/>
            <person name="Hugenholtz P."/>
            <person name="Kyrpides N.C."/>
            <person name="Klenk H.P."/>
            <person name="Woyke T."/>
        </authorList>
    </citation>
    <scope>NUCLEOTIDE SEQUENCE [LARGE SCALE GENOMIC DNA]</scope>
    <source>
        <strain evidence="17">DSM 4947 / MAS 10</strain>
    </source>
</reference>
<dbReference type="GO" id="GO:0009061">
    <property type="term" value="P:anaerobic respiration"/>
    <property type="evidence" value="ECO:0007669"/>
    <property type="project" value="TreeGrafter"/>
</dbReference>
<dbReference type="SUPFAM" id="SSF81342">
    <property type="entry name" value="Transmembrane di-heme cytochromes"/>
    <property type="match status" value="1"/>
</dbReference>
<evidence type="ECO:0000259" key="15">
    <source>
        <dbReference type="Pfam" id="PF01292"/>
    </source>
</evidence>
<protein>
    <submittedName>
        <fullName evidence="16">Formate dehydrogenase, gamma subunit</fullName>
    </submittedName>
</protein>
<evidence type="ECO:0000256" key="9">
    <source>
        <dbReference type="ARBA" id="ARBA00022982"/>
    </source>
</evidence>
<keyword evidence="9" id="KW-0249">Electron transport</keyword>
<dbReference type="KEGG" id="fsi:Flexsi_1076"/>
<dbReference type="Proteomes" id="UP000006621">
    <property type="component" value="Chromosome"/>
</dbReference>
<dbReference type="GO" id="GO:0022904">
    <property type="term" value="P:respiratory electron transport chain"/>
    <property type="evidence" value="ECO:0007669"/>
    <property type="project" value="InterPro"/>
</dbReference>
<accession>F8E625</accession>
<evidence type="ECO:0000256" key="13">
    <source>
        <dbReference type="SAM" id="Phobius"/>
    </source>
</evidence>
<feature type="domain" description="Cytochrome b561 bacterial/Ni-hydrogenase" evidence="15">
    <location>
        <begin position="105"/>
        <end position="274"/>
    </location>
</feature>
<keyword evidence="4" id="KW-0813">Transport</keyword>
<dbReference type="AlphaFoldDB" id="F8E625"/>
<feature type="transmembrane region" description="Helical" evidence="13">
    <location>
        <begin position="114"/>
        <end position="135"/>
    </location>
</feature>
<evidence type="ECO:0000256" key="3">
    <source>
        <dbReference type="ARBA" id="ARBA00010747"/>
    </source>
</evidence>
<keyword evidence="17" id="KW-1185">Reference proteome</keyword>
<dbReference type="RefSeq" id="WP_013886222.1">
    <property type="nucleotide sequence ID" value="NC_015672.1"/>
</dbReference>
<evidence type="ECO:0000256" key="12">
    <source>
        <dbReference type="ARBA" id="ARBA00023136"/>
    </source>
</evidence>
<dbReference type="NCBIfam" id="TIGR01583">
    <property type="entry name" value="formate-DH-gamm"/>
    <property type="match status" value="1"/>
</dbReference>
<dbReference type="STRING" id="717231.Flexsi_1076"/>
<evidence type="ECO:0000256" key="4">
    <source>
        <dbReference type="ARBA" id="ARBA00022448"/>
    </source>
</evidence>
<evidence type="ECO:0000256" key="8">
    <source>
        <dbReference type="ARBA" id="ARBA00022723"/>
    </source>
</evidence>
<feature type="transmembrane region" description="Helical" evidence="13">
    <location>
        <begin position="71"/>
        <end position="93"/>
    </location>
</feature>
<evidence type="ECO:0000256" key="14">
    <source>
        <dbReference type="SAM" id="SignalP"/>
    </source>
</evidence>
<keyword evidence="10 13" id="KW-1133">Transmembrane helix</keyword>
<dbReference type="InterPro" id="IPR011577">
    <property type="entry name" value="Cyt_b561_bac/Ni-Hgenase"/>
</dbReference>
<dbReference type="PANTHER" id="PTHR30074">
    <property type="entry name" value="FORMATE DEHYDROGENASE, NITRATE-INDUCIBLE, CYTOCHROME B556 FDN SUBUNIT"/>
    <property type="match status" value="1"/>
</dbReference>
<dbReference type="InterPro" id="IPR051817">
    <property type="entry name" value="FDH_cytochrome_b556_subunit"/>
</dbReference>
<feature type="signal peptide" evidence="14">
    <location>
        <begin position="1"/>
        <end position="22"/>
    </location>
</feature>
<dbReference type="GO" id="GO:0005886">
    <property type="term" value="C:plasma membrane"/>
    <property type="evidence" value="ECO:0007669"/>
    <property type="project" value="UniProtKB-SubCell"/>
</dbReference>
<dbReference type="GO" id="GO:0009326">
    <property type="term" value="C:formate dehydrogenase complex"/>
    <property type="evidence" value="ECO:0007669"/>
    <property type="project" value="InterPro"/>
</dbReference>
<dbReference type="InterPro" id="IPR016174">
    <property type="entry name" value="Di-haem_cyt_TM"/>
</dbReference>
<evidence type="ECO:0000256" key="2">
    <source>
        <dbReference type="ARBA" id="ARBA00004651"/>
    </source>
</evidence>
<dbReference type="GO" id="GO:0015944">
    <property type="term" value="P:formate oxidation"/>
    <property type="evidence" value="ECO:0007669"/>
    <property type="project" value="TreeGrafter"/>
</dbReference>